<gene>
    <name evidence="1" type="ORF">B0H64DRAFT_32197</name>
</gene>
<comment type="caution">
    <text evidence="1">The sequence shown here is derived from an EMBL/GenBank/DDBJ whole genome shotgun (WGS) entry which is preliminary data.</text>
</comment>
<dbReference type="AlphaFoldDB" id="A0AAE0HR75"/>
<proteinExistence type="predicted"/>
<keyword evidence="2" id="KW-1185">Reference proteome</keyword>
<dbReference type="Proteomes" id="UP001278766">
    <property type="component" value="Unassembled WGS sequence"/>
</dbReference>
<sequence>MAGQGCSPLPARPFFTTRKGWNGGMGEFQSSQQNMQFYPKCQVSDDVSPSGTTNGVPRGSADAIILTVAGDWLQQDFNITVTWRVNSEYHESMKRCGRVMNTTNLTQPHTLPILDEGRTRHVRSTTLNCELCCANCHCWPGSFPPICCLPLSSHDELEAPIVGNQGRDDGRFPRNGKFHEQLPTSATRTTRPLGYCNYWDKKLYTTLQVRHENCDTVLVCHQRHPLQATAR</sequence>
<name>A0AAE0HR75_9PEZI</name>
<accession>A0AAE0HR75</accession>
<evidence type="ECO:0000313" key="1">
    <source>
        <dbReference type="EMBL" id="KAK3301149.1"/>
    </source>
</evidence>
<reference evidence="1" key="2">
    <citation type="submission" date="2023-06" db="EMBL/GenBank/DDBJ databases">
        <authorList>
            <consortium name="Lawrence Berkeley National Laboratory"/>
            <person name="Haridas S."/>
            <person name="Hensen N."/>
            <person name="Bonometti L."/>
            <person name="Westerberg I."/>
            <person name="Brannstrom I.O."/>
            <person name="Guillou S."/>
            <person name="Cros-Aarteil S."/>
            <person name="Calhoun S."/>
            <person name="Kuo A."/>
            <person name="Mondo S."/>
            <person name="Pangilinan J."/>
            <person name="Riley R."/>
            <person name="Labutti K."/>
            <person name="Andreopoulos B."/>
            <person name="Lipzen A."/>
            <person name="Chen C."/>
            <person name="Yanf M."/>
            <person name="Daum C."/>
            <person name="Ng V."/>
            <person name="Clum A."/>
            <person name="Steindorff A."/>
            <person name="Ohm R."/>
            <person name="Martin F."/>
            <person name="Silar P."/>
            <person name="Natvig D."/>
            <person name="Lalanne C."/>
            <person name="Gautier V."/>
            <person name="Ament-Velasquez S.L."/>
            <person name="Kruys A."/>
            <person name="Hutchinson M.I."/>
            <person name="Powell A.J."/>
            <person name="Barry K."/>
            <person name="Miller A.N."/>
            <person name="Grigoriev I.V."/>
            <person name="Debuchy R."/>
            <person name="Gladieux P."/>
            <person name="Thoren M.H."/>
            <person name="Johannesson H."/>
        </authorList>
    </citation>
    <scope>NUCLEOTIDE SEQUENCE</scope>
    <source>
        <strain evidence="1">CBS 168.71</strain>
    </source>
</reference>
<organism evidence="1 2">
    <name type="scientific">Chaetomium fimeti</name>
    <dbReference type="NCBI Taxonomy" id="1854472"/>
    <lineage>
        <taxon>Eukaryota</taxon>
        <taxon>Fungi</taxon>
        <taxon>Dikarya</taxon>
        <taxon>Ascomycota</taxon>
        <taxon>Pezizomycotina</taxon>
        <taxon>Sordariomycetes</taxon>
        <taxon>Sordariomycetidae</taxon>
        <taxon>Sordariales</taxon>
        <taxon>Chaetomiaceae</taxon>
        <taxon>Chaetomium</taxon>
    </lineage>
</organism>
<reference evidence="1" key="1">
    <citation type="journal article" date="2023" name="Mol. Phylogenet. Evol.">
        <title>Genome-scale phylogeny and comparative genomics of the fungal order Sordariales.</title>
        <authorList>
            <person name="Hensen N."/>
            <person name="Bonometti L."/>
            <person name="Westerberg I."/>
            <person name="Brannstrom I.O."/>
            <person name="Guillou S."/>
            <person name="Cros-Aarteil S."/>
            <person name="Calhoun S."/>
            <person name="Haridas S."/>
            <person name="Kuo A."/>
            <person name="Mondo S."/>
            <person name="Pangilinan J."/>
            <person name="Riley R."/>
            <person name="LaButti K."/>
            <person name="Andreopoulos B."/>
            <person name="Lipzen A."/>
            <person name="Chen C."/>
            <person name="Yan M."/>
            <person name="Daum C."/>
            <person name="Ng V."/>
            <person name="Clum A."/>
            <person name="Steindorff A."/>
            <person name="Ohm R.A."/>
            <person name="Martin F."/>
            <person name="Silar P."/>
            <person name="Natvig D.O."/>
            <person name="Lalanne C."/>
            <person name="Gautier V."/>
            <person name="Ament-Velasquez S.L."/>
            <person name="Kruys A."/>
            <person name="Hutchinson M.I."/>
            <person name="Powell A.J."/>
            <person name="Barry K."/>
            <person name="Miller A.N."/>
            <person name="Grigoriev I.V."/>
            <person name="Debuchy R."/>
            <person name="Gladieux P."/>
            <person name="Hiltunen Thoren M."/>
            <person name="Johannesson H."/>
        </authorList>
    </citation>
    <scope>NUCLEOTIDE SEQUENCE</scope>
    <source>
        <strain evidence="1">CBS 168.71</strain>
    </source>
</reference>
<dbReference type="RefSeq" id="XP_062664663.1">
    <property type="nucleotide sequence ID" value="XM_062800542.1"/>
</dbReference>
<evidence type="ECO:0000313" key="2">
    <source>
        <dbReference type="Proteomes" id="UP001278766"/>
    </source>
</evidence>
<dbReference type="GeneID" id="87837490"/>
<dbReference type="EMBL" id="JAUEPN010000001">
    <property type="protein sequence ID" value="KAK3301149.1"/>
    <property type="molecule type" value="Genomic_DNA"/>
</dbReference>
<protein>
    <submittedName>
        <fullName evidence="1">Uncharacterized protein</fullName>
    </submittedName>
</protein>